<comment type="caution">
    <text evidence="1">The sequence shown here is derived from an EMBL/GenBank/DDBJ whole genome shotgun (WGS) entry which is preliminary data.</text>
</comment>
<dbReference type="Proteomes" id="UP001597055">
    <property type="component" value="Unassembled WGS sequence"/>
</dbReference>
<evidence type="ECO:0000313" key="1">
    <source>
        <dbReference type="EMBL" id="MFD0789430.1"/>
    </source>
</evidence>
<organism evidence="1 2">
    <name type="scientific">Microbacterium insulae</name>
    <dbReference type="NCBI Taxonomy" id="483014"/>
    <lineage>
        <taxon>Bacteria</taxon>
        <taxon>Bacillati</taxon>
        <taxon>Actinomycetota</taxon>
        <taxon>Actinomycetes</taxon>
        <taxon>Micrococcales</taxon>
        <taxon>Microbacteriaceae</taxon>
        <taxon>Microbacterium</taxon>
    </lineage>
</organism>
<keyword evidence="2" id="KW-1185">Reference proteome</keyword>
<name>A0ABW3AEM6_9MICO</name>
<sequence>MTDLATIERYALAVPLRVAATVLSTTPVGLRRGLALGTLSGIKLGPQWFLRRSDAVLYAQSRTSDDDVHRFLGRWAGADPVSLPAQLELSEVELLLAERRTMLYRLLVSGALPGVRGRDGWTVPRDALLTALGRSRALDDRPVAVPAHIRPTA</sequence>
<evidence type="ECO:0000313" key="2">
    <source>
        <dbReference type="Proteomes" id="UP001597055"/>
    </source>
</evidence>
<dbReference type="EMBL" id="JBHTII010000001">
    <property type="protein sequence ID" value="MFD0789430.1"/>
    <property type="molecule type" value="Genomic_DNA"/>
</dbReference>
<proteinExistence type="predicted"/>
<reference evidence="2" key="1">
    <citation type="journal article" date="2019" name="Int. J. Syst. Evol. Microbiol.">
        <title>The Global Catalogue of Microorganisms (GCM) 10K type strain sequencing project: providing services to taxonomists for standard genome sequencing and annotation.</title>
        <authorList>
            <consortium name="The Broad Institute Genomics Platform"/>
            <consortium name="The Broad Institute Genome Sequencing Center for Infectious Disease"/>
            <person name="Wu L."/>
            <person name="Ma J."/>
        </authorList>
    </citation>
    <scope>NUCLEOTIDE SEQUENCE [LARGE SCALE GENOMIC DNA]</scope>
    <source>
        <strain evidence="2">CCUG 54523</strain>
    </source>
</reference>
<protein>
    <submittedName>
        <fullName evidence="1">Uncharacterized protein</fullName>
    </submittedName>
</protein>
<dbReference type="RefSeq" id="WP_204980401.1">
    <property type="nucleotide sequence ID" value="NZ_JBHTII010000001.1"/>
</dbReference>
<accession>A0ABW3AEM6</accession>
<gene>
    <name evidence="1" type="ORF">ACFQ0P_03395</name>
</gene>